<dbReference type="Gene3D" id="3.90.226.10">
    <property type="entry name" value="2-enoyl-CoA Hydratase, Chain A, domain 1"/>
    <property type="match status" value="1"/>
</dbReference>
<dbReference type="EMBL" id="CP034346">
    <property type="protein sequence ID" value="AZS14168.1"/>
    <property type="molecule type" value="Genomic_DNA"/>
</dbReference>
<dbReference type="InterPro" id="IPR051683">
    <property type="entry name" value="Enoyl-CoA_Hydratase/Isomerase"/>
</dbReference>
<dbReference type="InterPro" id="IPR029045">
    <property type="entry name" value="ClpP/crotonase-like_dom_sf"/>
</dbReference>
<dbReference type="PANTHER" id="PTHR42964">
    <property type="entry name" value="ENOYL-COA HYDRATASE"/>
    <property type="match status" value="1"/>
</dbReference>
<dbReference type="RefSeq" id="WP_126996572.1">
    <property type="nucleotide sequence ID" value="NZ_CP034346.1"/>
</dbReference>
<dbReference type="InterPro" id="IPR001753">
    <property type="entry name" value="Enoyl-CoA_hydra/iso"/>
</dbReference>
<dbReference type="PANTHER" id="PTHR42964:SF1">
    <property type="entry name" value="POLYKETIDE BIOSYNTHESIS ENOYL-COA HYDRATASE PKSH-RELATED"/>
    <property type="match status" value="1"/>
</dbReference>
<keyword evidence="3" id="KW-1185">Reference proteome</keyword>
<evidence type="ECO:0000313" key="3">
    <source>
        <dbReference type="Proteomes" id="UP000270678"/>
    </source>
</evidence>
<dbReference type="Pfam" id="PF00378">
    <property type="entry name" value="ECH_1"/>
    <property type="match status" value="1"/>
</dbReference>
<protein>
    <submittedName>
        <fullName evidence="2">Enoyl-CoA hydratase</fullName>
    </submittedName>
</protein>
<dbReference type="GO" id="GO:0003824">
    <property type="term" value="F:catalytic activity"/>
    <property type="evidence" value="ECO:0007669"/>
    <property type="project" value="UniProtKB-ARBA"/>
</dbReference>
<dbReference type="SUPFAM" id="SSF52096">
    <property type="entry name" value="ClpP/crotonase"/>
    <property type="match status" value="1"/>
</dbReference>
<dbReference type="CDD" id="cd06558">
    <property type="entry name" value="crotonase-like"/>
    <property type="match status" value="1"/>
</dbReference>
<dbReference type="AlphaFoldDB" id="A0A3S9UV05"/>
<name>A0A3S9UV05_9BACL</name>
<dbReference type="Gene3D" id="6.10.30.40">
    <property type="match status" value="1"/>
</dbReference>
<accession>A0A3S9UV05</accession>
<comment type="similarity">
    <text evidence="1">Belongs to the enoyl-CoA hydratase/isomerase family.</text>
</comment>
<evidence type="ECO:0000256" key="1">
    <source>
        <dbReference type="ARBA" id="ARBA00005254"/>
    </source>
</evidence>
<gene>
    <name evidence="2" type="ORF">EI981_06660</name>
</gene>
<dbReference type="KEGG" id="plut:EI981_06660"/>
<organism evidence="2 3">
    <name type="scientific">Paenibacillus lutimineralis</name>
    <dbReference type="NCBI Taxonomy" id="2707005"/>
    <lineage>
        <taxon>Bacteria</taxon>
        <taxon>Bacillati</taxon>
        <taxon>Bacillota</taxon>
        <taxon>Bacilli</taxon>
        <taxon>Bacillales</taxon>
        <taxon>Paenibacillaceae</taxon>
        <taxon>Paenibacillus</taxon>
    </lineage>
</organism>
<evidence type="ECO:0000313" key="2">
    <source>
        <dbReference type="EMBL" id="AZS14168.1"/>
    </source>
</evidence>
<dbReference type="OrthoDB" id="9775794at2"/>
<proteinExistence type="inferred from homology"/>
<reference evidence="3" key="1">
    <citation type="submission" date="2018-12" db="EMBL/GenBank/DDBJ databases">
        <title>Complete genome sequence of Paenibacillus sp. MBLB1234.</title>
        <authorList>
            <person name="Nam Y.-D."/>
            <person name="Kang J."/>
            <person name="Chung W.-H."/>
            <person name="Park Y.S."/>
        </authorList>
    </citation>
    <scope>NUCLEOTIDE SEQUENCE [LARGE SCALE GENOMIC DNA]</scope>
    <source>
        <strain evidence="3">MBLB1234</strain>
    </source>
</reference>
<sequence>MELTEIGTYCCLGVGHVFEGIYSIRLSRPEDKNSLTARLVSELLHALDALERLEDCKMVVLEGAGGYFCTGMNLQAFEDRSADGKDYSTPESPQFMFVMKTIAGMSKFVIGKVDGQALAGGVGLAAACDYVIATPRSTFALPEAIWGLVPALISPYLIRRIGYWQAYQMTLTTLPLDAEEALKCRLADEVTADPDAAIMKLYRRVSRVSSRTMREIKQYFKQMWIINEAMENAAIEEIDKLTASHEVRESIQNYVRYKRFPWEK</sequence>
<dbReference type="Proteomes" id="UP000270678">
    <property type="component" value="Chromosome"/>
</dbReference>